<dbReference type="Pfam" id="PF00106">
    <property type="entry name" value="adh_short"/>
    <property type="match status" value="1"/>
</dbReference>
<dbReference type="EMBL" id="VXLC01000004">
    <property type="protein sequence ID" value="KAA8888379.1"/>
    <property type="molecule type" value="Genomic_DNA"/>
</dbReference>
<reference evidence="1 2" key="1">
    <citation type="submission" date="2019-09" db="EMBL/GenBank/DDBJ databases">
        <authorList>
            <person name="Wang X."/>
        </authorList>
    </citation>
    <scope>NUCLEOTIDE SEQUENCE [LARGE SCALE GENOMIC DNA]</scope>
    <source>
        <strain evidence="1 2">CICC 11023</strain>
    </source>
</reference>
<dbReference type="PANTHER" id="PTHR44656:SF7">
    <property type="entry name" value="DEHYDROGENASE_REDUCTASE SDR FAMILY MEMBER 12"/>
    <property type="match status" value="1"/>
</dbReference>
<dbReference type="PANTHER" id="PTHR44656">
    <property type="entry name" value="DEHYDROGENASE/REDUCTASE SDR FAMILY MEMBER 12"/>
    <property type="match status" value="1"/>
</dbReference>
<dbReference type="OrthoDB" id="3772961at2"/>
<protein>
    <submittedName>
        <fullName evidence="1">SDR family NAD(P)-dependent oxidoreductase</fullName>
    </submittedName>
</protein>
<dbReference type="Proteomes" id="UP000323876">
    <property type="component" value="Unassembled WGS sequence"/>
</dbReference>
<keyword evidence="2" id="KW-1185">Reference proteome</keyword>
<dbReference type="SUPFAM" id="SSF51735">
    <property type="entry name" value="NAD(P)-binding Rossmann-fold domains"/>
    <property type="match status" value="1"/>
</dbReference>
<gene>
    <name evidence="1" type="ORF">F3087_15225</name>
</gene>
<dbReference type="AlphaFoldDB" id="A0A5N0EIC2"/>
<dbReference type="Gene3D" id="3.40.50.720">
    <property type="entry name" value="NAD(P)-binding Rossmann-like Domain"/>
    <property type="match status" value="1"/>
</dbReference>
<evidence type="ECO:0000313" key="2">
    <source>
        <dbReference type="Proteomes" id="UP000323876"/>
    </source>
</evidence>
<name>A0A5N0EIC2_9NOCA</name>
<proteinExistence type="predicted"/>
<comment type="caution">
    <text evidence="1">The sequence shown here is derived from an EMBL/GenBank/DDBJ whole genome shotgun (WGS) entry which is preliminary data.</text>
</comment>
<dbReference type="InterPro" id="IPR036291">
    <property type="entry name" value="NAD(P)-bd_dom_sf"/>
</dbReference>
<dbReference type="InterPro" id="IPR052992">
    <property type="entry name" value="SDR_member_12"/>
</dbReference>
<organism evidence="1 2">
    <name type="scientific">Nocardia colli</name>
    <dbReference type="NCBI Taxonomy" id="2545717"/>
    <lineage>
        <taxon>Bacteria</taxon>
        <taxon>Bacillati</taxon>
        <taxon>Actinomycetota</taxon>
        <taxon>Actinomycetes</taxon>
        <taxon>Mycobacteriales</taxon>
        <taxon>Nocardiaceae</taxon>
        <taxon>Nocardia</taxon>
    </lineage>
</organism>
<sequence>MTDASSTPTFLDTLLDRTIVPGYSRLGLALRRRGWPADDPEPAALRGRTALVTGSNSGIGKAIAASLAGLGGTVLLAVRDRERGEQACAEIRETDPAADVSVTVCDVSDPSSVRACADELTDRLPSLDVLIHNAGLLPPRRIETAEGHEITLATHILGPLLLTERLAPLLAAADGARVILMSSGGMYAQPLAVGDPEYRQGRYSGTTAYARTKRMQVALTPLLAEHYAPQHISVHSMHPGWADTPGVTSSLPGFHRLMRPLLRTPEAGADTAVWLAATAATLPSGRFWADRKVRPEHYLRRTHYTPDEAWRLWLYCREAAGITVG</sequence>
<dbReference type="RefSeq" id="WP_150402545.1">
    <property type="nucleotide sequence ID" value="NZ_VXLC01000004.1"/>
</dbReference>
<evidence type="ECO:0000313" key="1">
    <source>
        <dbReference type="EMBL" id="KAA8888379.1"/>
    </source>
</evidence>
<accession>A0A5N0EIC2</accession>
<dbReference type="InterPro" id="IPR002347">
    <property type="entry name" value="SDR_fam"/>
</dbReference>
<dbReference type="PRINTS" id="PR00081">
    <property type="entry name" value="GDHRDH"/>
</dbReference>